<dbReference type="Gene3D" id="1.20.1740.10">
    <property type="entry name" value="Amino acid/polyamine transporter I"/>
    <property type="match status" value="1"/>
</dbReference>
<evidence type="ECO:0000256" key="7">
    <source>
        <dbReference type="ARBA" id="ARBA00022989"/>
    </source>
</evidence>
<feature type="transmembrane region" description="Helical" evidence="10">
    <location>
        <begin position="217"/>
        <end position="242"/>
    </location>
</feature>
<evidence type="ECO:0000256" key="9">
    <source>
        <dbReference type="ARBA" id="ARBA00061463"/>
    </source>
</evidence>
<dbReference type="PANTHER" id="PTHR48017">
    <property type="entry name" value="OS05G0424000 PROTEIN-RELATED"/>
    <property type="match status" value="1"/>
</dbReference>
<evidence type="ECO:0000256" key="10">
    <source>
        <dbReference type="SAM" id="Phobius"/>
    </source>
</evidence>
<evidence type="ECO:0000256" key="3">
    <source>
        <dbReference type="ARBA" id="ARBA00022475"/>
    </source>
</evidence>
<feature type="transmembrane region" description="Helical" evidence="10">
    <location>
        <begin position="412"/>
        <end position="429"/>
    </location>
</feature>
<evidence type="ECO:0000256" key="2">
    <source>
        <dbReference type="ARBA" id="ARBA00022448"/>
    </source>
</evidence>
<sequence length="508" mass="56029">MPAQNCRIRIYRMRRDSVIEYQISAMESGSIEGHGGHRTLVVGKEIMFSPLITDEDGHPQRTGDVWTASSHVITAVIGSGVLSLAWSMSQLGWIAGPLVLLAFSFVTYYTSMLLADTYRSPDPVTGRRNYTYTDAVTAILGGKRVFLCGIVQYLNLLGTTIGYTITASISMVAIGRSDCFHEKGRESPCHISNNLYMAIFGAAQVLLSQIPNFSKIWWLSTLAAVMSLTYSFIGLGLGIGMATEKGHSHGSLGGVGIAGVQKSVDKIWNIFQALGNIAFAYSFSMILVEIQDTVKSPPAENKTMKKASFIGVVVTTMFYISVGCAGYAAFGDHAPGNLLTGFGFYNPFWLVDIANICIVIHLVGAYQVFCQPLYAFVEEWSANTWTKSCFIQNEYKVPIPGLGEFKLNLFRLVWRTCFVVFTTVVSMVLPFFNAIMGVLGAIAFFPLTVYFPIQMHIAQTKLRRWSFKWVALQLMCVLCFFVTMAALVGSIAGVVEVLQHYTPFKTTY</sequence>
<feature type="domain" description="Amino acid transporter transmembrane" evidence="11">
    <location>
        <begin position="62"/>
        <end position="495"/>
    </location>
</feature>
<dbReference type="GO" id="GO:0005886">
    <property type="term" value="C:plasma membrane"/>
    <property type="evidence" value="ECO:0007669"/>
    <property type="project" value="UniProtKB-SubCell"/>
</dbReference>
<proteinExistence type="evidence at transcript level"/>
<keyword evidence="6" id="KW-0029">Amino-acid transport</keyword>
<protein>
    <recommendedName>
        <fullName evidence="11">Amino acid transporter transmembrane domain-containing protein</fullName>
    </recommendedName>
</protein>
<dbReference type="EMBL" id="BT122271">
    <property type="protein sequence ID" value="ADE75660.1"/>
    <property type="molecule type" value="mRNA"/>
</dbReference>
<comment type="subcellular location">
    <subcellularLocation>
        <location evidence="1">Cell membrane</location>
    </subcellularLocation>
</comment>
<feature type="transmembrane region" description="Helical" evidence="10">
    <location>
        <begin position="435"/>
        <end position="453"/>
    </location>
</feature>
<reference evidence="12" key="1">
    <citation type="submission" date="2010-04" db="EMBL/GenBank/DDBJ databases">
        <authorList>
            <person name="Reid K.E."/>
            <person name="Liao N."/>
            <person name="Chan S."/>
            <person name="Docking R."/>
            <person name="Taylor G."/>
            <person name="Moore R."/>
            <person name="Mayo M."/>
            <person name="Munro S."/>
            <person name="King J."/>
            <person name="Yanchuk A."/>
            <person name="Holt R."/>
            <person name="Jones S."/>
            <person name="Marra M."/>
            <person name="Ritland C.E."/>
            <person name="Ritland K."/>
            <person name="Bohlmann J."/>
        </authorList>
    </citation>
    <scope>NUCLEOTIDE SEQUENCE</scope>
    <source>
        <tissue evidence="12">Buds collected with no treatment. Collection October 2007</tissue>
    </source>
</reference>
<feature type="transmembrane region" description="Helical" evidence="10">
    <location>
        <begin position="309"/>
        <end position="328"/>
    </location>
</feature>
<dbReference type="AlphaFoldDB" id="D5A7Z1"/>
<dbReference type="InterPro" id="IPR013057">
    <property type="entry name" value="AA_transpt_TM"/>
</dbReference>
<keyword evidence="3" id="KW-1003">Cell membrane</keyword>
<dbReference type="GO" id="GO:0006865">
    <property type="term" value="P:amino acid transport"/>
    <property type="evidence" value="ECO:0007669"/>
    <property type="project" value="UniProtKB-KW"/>
</dbReference>
<evidence type="ECO:0000256" key="1">
    <source>
        <dbReference type="ARBA" id="ARBA00004236"/>
    </source>
</evidence>
<feature type="transmembrane region" description="Helical" evidence="10">
    <location>
        <begin position="91"/>
        <end position="110"/>
    </location>
</feature>
<evidence type="ECO:0000256" key="6">
    <source>
        <dbReference type="ARBA" id="ARBA00022970"/>
    </source>
</evidence>
<evidence type="ECO:0000313" key="12">
    <source>
        <dbReference type="EMBL" id="ADE75660.1"/>
    </source>
</evidence>
<comment type="similarity">
    <text evidence="9">Belongs to the amino acid/polyamine transporter 2 family. Amino acid/auxin permease (AAAP) (TC 2.A.18.2) subfamily.</text>
</comment>
<organism evidence="12">
    <name type="scientific">Picea sitchensis</name>
    <name type="common">Sitka spruce</name>
    <name type="synonym">Pinus sitchensis</name>
    <dbReference type="NCBI Taxonomy" id="3332"/>
    <lineage>
        <taxon>Eukaryota</taxon>
        <taxon>Viridiplantae</taxon>
        <taxon>Streptophyta</taxon>
        <taxon>Embryophyta</taxon>
        <taxon>Tracheophyta</taxon>
        <taxon>Spermatophyta</taxon>
        <taxon>Pinopsida</taxon>
        <taxon>Pinidae</taxon>
        <taxon>Conifers I</taxon>
        <taxon>Pinales</taxon>
        <taxon>Pinaceae</taxon>
        <taxon>Picea</taxon>
    </lineage>
</organism>
<name>D5A7Z1_PICSI</name>
<evidence type="ECO:0000256" key="5">
    <source>
        <dbReference type="ARBA" id="ARBA00022847"/>
    </source>
</evidence>
<dbReference type="GO" id="GO:0015293">
    <property type="term" value="F:symporter activity"/>
    <property type="evidence" value="ECO:0007669"/>
    <property type="project" value="UniProtKB-KW"/>
</dbReference>
<dbReference type="Pfam" id="PF01490">
    <property type="entry name" value="Aa_trans"/>
    <property type="match status" value="1"/>
</dbReference>
<feature type="transmembrane region" description="Helical" evidence="10">
    <location>
        <begin position="348"/>
        <end position="369"/>
    </location>
</feature>
<keyword evidence="2" id="KW-0813">Transport</keyword>
<dbReference type="FunFam" id="1.20.1740.10:FF:000055">
    <property type="entry name" value="Amino acid permease 6"/>
    <property type="match status" value="1"/>
</dbReference>
<keyword evidence="4 10" id="KW-0812">Transmembrane</keyword>
<evidence type="ECO:0000256" key="8">
    <source>
        <dbReference type="ARBA" id="ARBA00023136"/>
    </source>
</evidence>
<evidence type="ECO:0000256" key="4">
    <source>
        <dbReference type="ARBA" id="ARBA00022692"/>
    </source>
</evidence>
<feature type="transmembrane region" description="Helical" evidence="10">
    <location>
        <begin position="474"/>
        <end position="495"/>
    </location>
</feature>
<feature type="transmembrane region" description="Helical" evidence="10">
    <location>
        <begin position="65"/>
        <end position="85"/>
    </location>
</feature>
<evidence type="ECO:0000259" key="11">
    <source>
        <dbReference type="Pfam" id="PF01490"/>
    </source>
</evidence>
<keyword evidence="5" id="KW-0769">Symport</keyword>
<feature type="transmembrane region" description="Helical" evidence="10">
    <location>
        <begin position="153"/>
        <end position="174"/>
    </location>
</feature>
<keyword evidence="8 10" id="KW-0472">Membrane</keyword>
<keyword evidence="7 10" id="KW-1133">Transmembrane helix</keyword>
<accession>D5A7Z1</accession>